<dbReference type="EMBL" id="QSDG01000015">
    <property type="protein sequence ID" value="RGY67293.1"/>
    <property type="molecule type" value="Genomic_DNA"/>
</dbReference>
<organism evidence="1 2">
    <name type="scientific">Bacteroides fragilis</name>
    <dbReference type="NCBI Taxonomy" id="817"/>
    <lineage>
        <taxon>Bacteria</taxon>
        <taxon>Pseudomonadati</taxon>
        <taxon>Bacteroidota</taxon>
        <taxon>Bacteroidia</taxon>
        <taxon>Bacteroidales</taxon>
        <taxon>Bacteroidaceae</taxon>
        <taxon>Bacteroides</taxon>
    </lineage>
</organism>
<dbReference type="Proteomes" id="UP000284614">
    <property type="component" value="Unassembled WGS sequence"/>
</dbReference>
<protein>
    <submittedName>
        <fullName evidence="1">Uncharacterized protein</fullName>
    </submittedName>
</protein>
<proteinExistence type="predicted"/>
<evidence type="ECO:0000313" key="1">
    <source>
        <dbReference type="EMBL" id="RGY67293.1"/>
    </source>
</evidence>
<comment type="caution">
    <text evidence="1">The sequence shown here is derived from an EMBL/GenBank/DDBJ whole genome shotgun (WGS) entry which is preliminary data.</text>
</comment>
<dbReference type="Gene3D" id="3.40.50.12580">
    <property type="match status" value="1"/>
</dbReference>
<reference evidence="1 2" key="1">
    <citation type="submission" date="2018-08" db="EMBL/GenBank/DDBJ databases">
        <title>A genome reference for cultivated species of the human gut microbiota.</title>
        <authorList>
            <person name="Zou Y."/>
            <person name="Xue W."/>
            <person name="Luo G."/>
        </authorList>
    </citation>
    <scope>NUCLEOTIDE SEQUENCE [LARGE SCALE GENOMIC DNA]</scope>
    <source>
        <strain evidence="1 2">OF01-1</strain>
    </source>
</reference>
<dbReference type="InterPro" id="IPR043148">
    <property type="entry name" value="TagF_C"/>
</dbReference>
<dbReference type="AlphaFoldDB" id="A0A413JVU4"/>
<sequence length="253" mass="29674">MYYAFGNLICNYIKNKTSIIKPCDVIYYTGSKAVLNEYKFDEGTAFSKLNSIDYEHFSMSGSEEKPMLEKESYMVFIDQYLPFHPDAKINGFLDIDPKGYYRNLNEFFNRLEQRNGMKVVIAAHPKAIKYKTHDYFNHRTVYWGVTNELVKNAKLVIMHFSTSVSFSVLYNKPVVFVSMPEIKSMNWNYHHLILVFAEALGACYYFLDNDWTLNEEIQVNDRKYEDYKYAYLTTTETECSINGVNLMKSLLTL</sequence>
<accession>A0A413JVU4</accession>
<name>A0A413JVU4_BACFG</name>
<gene>
    <name evidence="1" type="ORF">DXA27_15800</name>
</gene>
<evidence type="ECO:0000313" key="2">
    <source>
        <dbReference type="Proteomes" id="UP000284614"/>
    </source>
</evidence>